<evidence type="ECO:0000256" key="1">
    <source>
        <dbReference type="SAM" id="MobiDB-lite"/>
    </source>
</evidence>
<dbReference type="EMBL" id="CP011387">
    <property type="protein sequence ID" value="ANE43774.1"/>
    <property type="molecule type" value="Genomic_DNA"/>
</dbReference>
<proteinExistence type="predicted"/>
<evidence type="ECO:0000313" key="3">
    <source>
        <dbReference type="Proteomes" id="UP000077363"/>
    </source>
</evidence>
<evidence type="ECO:0000313" key="2">
    <source>
        <dbReference type="EMBL" id="ANE43774.1"/>
    </source>
</evidence>
<dbReference type="KEGG" id="dpu:SU48_08300"/>
<feature type="region of interest" description="Disordered" evidence="1">
    <location>
        <begin position="202"/>
        <end position="245"/>
    </location>
</feature>
<name>A0A172T9Z6_9DEIO</name>
<accession>A0A172T9Z6</accession>
<gene>
    <name evidence="2" type="ORF">SU48_08300</name>
</gene>
<feature type="compositionally biased region" description="Basic and acidic residues" evidence="1">
    <location>
        <begin position="12"/>
        <end position="31"/>
    </location>
</feature>
<feature type="compositionally biased region" description="Basic and acidic residues" evidence="1">
    <location>
        <begin position="202"/>
        <end position="216"/>
    </location>
</feature>
<organism evidence="2 3">
    <name type="scientific">Deinococcus puniceus</name>
    <dbReference type="NCBI Taxonomy" id="1182568"/>
    <lineage>
        <taxon>Bacteria</taxon>
        <taxon>Thermotogati</taxon>
        <taxon>Deinococcota</taxon>
        <taxon>Deinococci</taxon>
        <taxon>Deinococcales</taxon>
        <taxon>Deinococcaceae</taxon>
        <taxon>Deinococcus</taxon>
    </lineage>
</organism>
<dbReference type="AlphaFoldDB" id="A0A172T9Z6"/>
<keyword evidence="3" id="KW-1185">Reference proteome</keyword>
<dbReference type="Proteomes" id="UP000077363">
    <property type="component" value="Chromosome"/>
</dbReference>
<feature type="region of interest" description="Disordered" evidence="1">
    <location>
        <begin position="142"/>
        <end position="168"/>
    </location>
</feature>
<feature type="region of interest" description="Disordered" evidence="1">
    <location>
        <begin position="324"/>
        <end position="344"/>
    </location>
</feature>
<reference evidence="2 3" key="1">
    <citation type="submission" date="2015-01" db="EMBL/GenBank/DDBJ databases">
        <title>Deinococcus puniceus/DY1/ whole genome sequencing.</title>
        <authorList>
            <person name="Kim M.K."/>
            <person name="Srinivasan S."/>
            <person name="Lee J.-J."/>
        </authorList>
    </citation>
    <scope>NUCLEOTIDE SEQUENCE [LARGE SCALE GENOMIC DNA]</scope>
    <source>
        <strain evidence="2 3">DY1</strain>
    </source>
</reference>
<protein>
    <submittedName>
        <fullName evidence="2">Uncharacterized protein</fullName>
    </submittedName>
</protein>
<feature type="region of interest" description="Disordered" evidence="1">
    <location>
        <begin position="1"/>
        <end position="32"/>
    </location>
</feature>
<sequence length="344" mass="36549">MGITGSTGTLPHDLESFGDEQKRGHGDHQDQAFETGGITKFGVFQTEEATLVIQKSLLDLKALAVFSKRSEAGRFITDDLPLLWAVRGTAQSDMHRPESVSGEGDVVEAARFARRELDLADGADPLPVWSSKNQARFDADAKVPSADAEPAHQRRVAEAPIGQEPNITQPKKIQQTFGFSEDGQEVFGTDLSAGMLKDAGDERYRSSPVEDGHPDQTETSEQDAGVQRQRQGMRAPIPQGSGDEGAIHAARVDGWILQPPAAPTFGALGDRGLGVDVRQPGGNGNALGQHQAADHPRQRTGVADVVPQGGVEVGQDRLVQSGGVPGGMFGLHKQKVSPTGDAFS</sequence>